<dbReference type="EMBL" id="CP002541">
    <property type="protein sequence ID" value="ADY14150.1"/>
    <property type="molecule type" value="Genomic_DNA"/>
</dbReference>
<keyword evidence="1" id="KW-0812">Transmembrane</keyword>
<keyword evidence="3" id="KW-1185">Reference proteome</keyword>
<accession>F0RRC7</accession>
<dbReference type="AlphaFoldDB" id="F0RRC7"/>
<dbReference type="OrthoDB" id="2451600at2"/>
<feature type="transmembrane region" description="Helical" evidence="1">
    <location>
        <begin position="6"/>
        <end position="27"/>
    </location>
</feature>
<dbReference type="HOGENOM" id="CLU_111607_0_0_12"/>
<sequence>MDLKTFIANIIDSAIWPVFLIALLIIFRKPLRKLLGRIASLTFKDVAVEFSEELAQLNDLNPGLESKKPEKKSSPLKQVSLDEIVRESPKAAILMGWNQLADSISSNLRRLNLRSETMLFDSVSGMGKLIRNTELESVTSLVFHKLYNLKNMASSENAKISETDAKDYLNNVSYLIDKISRAKLKLND</sequence>
<organism evidence="2 3">
    <name type="scientific">Sphaerochaeta globosa (strain ATCC BAA-1886 / DSM 22777 / Buddy)</name>
    <name type="common">Spirochaeta sp. (strain Buddy)</name>
    <dbReference type="NCBI Taxonomy" id="158189"/>
    <lineage>
        <taxon>Bacteria</taxon>
        <taxon>Pseudomonadati</taxon>
        <taxon>Spirochaetota</taxon>
        <taxon>Spirochaetia</taxon>
        <taxon>Spirochaetales</taxon>
        <taxon>Sphaerochaetaceae</taxon>
        <taxon>Sphaerochaeta</taxon>
    </lineage>
</organism>
<keyword evidence="1" id="KW-0472">Membrane</keyword>
<gene>
    <name evidence="2" type="ordered locus">SpiBuddy_2332</name>
</gene>
<protein>
    <submittedName>
        <fullName evidence="2">Uncharacterized protein</fullName>
    </submittedName>
</protein>
<dbReference type="RefSeq" id="WP_013607999.1">
    <property type="nucleotide sequence ID" value="NC_015152.1"/>
</dbReference>
<evidence type="ECO:0000256" key="1">
    <source>
        <dbReference type="SAM" id="Phobius"/>
    </source>
</evidence>
<evidence type="ECO:0000313" key="2">
    <source>
        <dbReference type="EMBL" id="ADY14150.1"/>
    </source>
</evidence>
<dbReference type="KEGG" id="sbu:SpiBuddy_2332"/>
<proteinExistence type="predicted"/>
<reference evidence="3" key="1">
    <citation type="submission" date="2011-02" db="EMBL/GenBank/DDBJ databases">
        <title>Complete sequence of Spirochaeta sp. Buddy.</title>
        <authorList>
            <person name="Lucas S."/>
            <person name="Copeland A."/>
            <person name="Lapidus A."/>
            <person name="Cheng J.-F."/>
            <person name="Goodwin L."/>
            <person name="Pitluck S."/>
            <person name="Zeytun A."/>
            <person name="Detter J.C."/>
            <person name="Han C."/>
            <person name="Tapia R."/>
            <person name="Land M."/>
            <person name="Hauser L."/>
            <person name="Kyrpides N."/>
            <person name="Ivanova N."/>
            <person name="Mikhailova N."/>
            <person name="Pagani I."/>
            <person name="Ritalahti K.M."/>
            <person name="Loeffler F.E."/>
            <person name="Woyke T."/>
        </authorList>
    </citation>
    <scope>NUCLEOTIDE SEQUENCE [LARGE SCALE GENOMIC DNA]</scope>
    <source>
        <strain evidence="3">ATCC BAA-1886 / DSM 22777 / Buddy</strain>
    </source>
</reference>
<evidence type="ECO:0000313" key="3">
    <source>
        <dbReference type="Proteomes" id="UP000008466"/>
    </source>
</evidence>
<keyword evidence="1" id="KW-1133">Transmembrane helix</keyword>
<dbReference type="STRING" id="158189.SpiBuddy_2332"/>
<dbReference type="Proteomes" id="UP000008466">
    <property type="component" value="Chromosome"/>
</dbReference>
<name>F0RRC7_SPHGB</name>